<dbReference type="InterPro" id="IPR013328">
    <property type="entry name" value="6PGD_dom2"/>
</dbReference>
<evidence type="ECO:0000256" key="9">
    <source>
        <dbReference type="RuleBase" id="RU910714"/>
    </source>
</evidence>
<feature type="compositionally biased region" description="Low complexity" evidence="10">
    <location>
        <begin position="191"/>
        <end position="213"/>
    </location>
</feature>
<evidence type="ECO:0000256" key="2">
    <source>
        <dbReference type="ARBA" id="ARBA00006013"/>
    </source>
</evidence>
<organism evidence="14 15">
    <name type="scientific">Cylicocyclus nassatus</name>
    <name type="common">Nematode worm</name>
    <dbReference type="NCBI Taxonomy" id="53992"/>
    <lineage>
        <taxon>Eukaryota</taxon>
        <taxon>Metazoa</taxon>
        <taxon>Ecdysozoa</taxon>
        <taxon>Nematoda</taxon>
        <taxon>Chromadorea</taxon>
        <taxon>Rhabditida</taxon>
        <taxon>Rhabditina</taxon>
        <taxon>Rhabditomorpha</taxon>
        <taxon>Strongyloidea</taxon>
        <taxon>Strongylidae</taxon>
        <taxon>Cylicocyclus</taxon>
    </lineage>
</organism>
<dbReference type="InterPro" id="IPR002204">
    <property type="entry name" value="3-OH-isobutyrate_DH-rel_CS"/>
</dbReference>
<keyword evidence="6 9" id="KW-0520">NAD</keyword>
<dbReference type="FunFam" id="3.40.50.720:FF:000071">
    <property type="entry name" value="2-hydroxy-3-oxopropionate reductase"/>
    <property type="match status" value="1"/>
</dbReference>
<evidence type="ECO:0000256" key="8">
    <source>
        <dbReference type="ARBA" id="ARBA00049197"/>
    </source>
</evidence>
<dbReference type="GO" id="GO:0051287">
    <property type="term" value="F:NAD binding"/>
    <property type="evidence" value="ECO:0007669"/>
    <property type="project" value="InterPro"/>
</dbReference>
<evidence type="ECO:0000259" key="12">
    <source>
        <dbReference type="Pfam" id="PF06747"/>
    </source>
</evidence>
<evidence type="ECO:0000259" key="13">
    <source>
        <dbReference type="Pfam" id="PF14833"/>
    </source>
</evidence>
<name>A0AA36GWY6_CYLNA</name>
<evidence type="ECO:0000313" key="14">
    <source>
        <dbReference type="EMBL" id="CAJ0599697.1"/>
    </source>
</evidence>
<dbReference type="SUPFAM" id="SSF48179">
    <property type="entry name" value="6-phosphogluconate dehydrogenase C-terminal domain-like"/>
    <property type="match status" value="1"/>
</dbReference>
<dbReference type="EC" id="1.1.1.31" evidence="3 9"/>
<dbReference type="SUPFAM" id="SSF51735">
    <property type="entry name" value="NAD(P)-binding Rossmann-fold domains"/>
    <property type="match status" value="1"/>
</dbReference>
<comment type="pathway">
    <text evidence="1 9">Amino-acid degradation; L-valine degradation.</text>
</comment>
<dbReference type="Proteomes" id="UP001176961">
    <property type="component" value="Unassembled WGS sequence"/>
</dbReference>
<dbReference type="InterPro" id="IPR036291">
    <property type="entry name" value="NAD(P)-bd_dom_sf"/>
</dbReference>
<dbReference type="PANTHER" id="PTHR22981">
    <property type="entry name" value="3-HYDROXYISOBUTYRATE DEHYDROGENASE-RELATED"/>
    <property type="match status" value="1"/>
</dbReference>
<comment type="similarity">
    <text evidence="2">Belongs to the HIBADH-related family. 3-hydroxyisobutyrate dehydrogenase subfamily.</text>
</comment>
<dbReference type="Pfam" id="PF06747">
    <property type="entry name" value="CHCH"/>
    <property type="match status" value="1"/>
</dbReference>
<dbReference type="GO" id="GO:0006574">
    <property type="term" value="P:L-valine catabolic process"/>
    <property type="evidence" value="ECO:0007669"/>
    <property type="project" value="TreeGrafter"/>
</dbReference>
<protein>
    <recommendedName>
        <fullName evidence="3 9">3-hydroxyisobutyrate dehydrogenase</fullName>
        <shortName evidence="9">HIBADH</shortName>
        <ecNumber evidence="3 9">1.1.1.31</ecNumber>
    </recommendedName>
</protein>
<keyword evidence="7" id="KW-1015">Disulfide bond</keyword>
<comment type="catalytic activity">
    <reaction evidence="8 9">
        <text>3-hydroxy-2-methylpropanoate + NAD(+) = 2-methyl-3-oxopropanoate + NADH + H(+)</text>
        <dbReference type="Rhea" id="RHEA:17681"/>
        <dbReference type="ChEBI" id="CHEBI:11805"/>
        <dbReference type="ChEBI" id="CHEBI:15378"/>
        <dbReference type="ChEBI" id="CHEBI:57540"/>
        <dbReference type="ChEBI" id="CHEBI:57700"/>
        <dbReference type="ChEBI" id="CHEBI:57945"/>
        <dbReference type="EC" id="1.1.1.31"/>
    </reaction>
</comment>
<dbReference type="Gene3D" id="1.10.1040.10">
    <property type="entry name" value="N-(1-d-carboxylethyl)-l-norvaline Dehydrogenase, domain 2"/>
    <property type="match status" value="1"/>
</dbReference>
<dbReference type="GO" id="GO:0050661">
    <property type="term" value="F:NADP binding"/>
    <property type="evidence" value="ECO:0007669"/>
    <property type="project" value="InterPro"/>
</dbReference>
<dbReference type="InterPro" id="IPR010625">
    <property type="entry name" value="CHCH"/>
</dbReference>
<keyword evidence="4 9" id="KW-0101">Branched-chain amino acid catabolism</keyword>
<keyword evidence="5 9" id="KW-0560">Oxidoreductase</keyword>
<dbReference type="PANTHER" id="PTHR22981:SF7">
    <property type="entry name" value="3-HYDROXYISOBUTYRATE DEHYDROGENASE, MITOCHONDRIAL"/>
    <property type="match status" value="1"/>
</dbReference>
<dbReference type="PROSITE" id="PS51808">
    <property type="entry name" value="CHCH"/>
    <property type="match status" value="1"/>
</dbReference>
<dbReference type="Gene3D" id="3.40.50.720">
    <property type="entry name" value="NAD(P)-binding Rossmann-like Domain"/>
    <property type="match status" value="1"/>
</dbReference>
<feature type="region of interest" description="Disordered" evidence="10">
    <location>
        <begin position="164"/>
        <end position="220"/>
    </location>
</feature>
<reference evidence="14" key="1">
    <citation type="submission" date="2023-07" db="EMBL/GenBank/DDBJ databases">
        <authorList>
            <consortium name="CYATHOMIX"/>
        </authorList>
    </citation>
    <scope>NUCLEOTIDE SEQUENCE</scope>
    <source>
        <strain evidence="14">N/A</strain>
    </source>
</reference>
<dbReference type="EMBL" id="CATQJL010000223">
    <property type="protein sequence ID" value="CAJ0599697.1"/>
    <property type="molecule type" value="Genomic_DNA"/>
</dbReference>
<feature type="domain" description="6-phosphogluconate dehydrogenase NADP-binding" evidence="11">
    <location>
        <begin position="321"/>
        <end position="482"/>
    </location>
</feature>
<evidence type="ECO:0000256" key="6">
    <source>
        <dbReference type="ARBA" id="ARBA00023027"/>
    </source>
</evidence>
<dbReference type="FunFam" id="1.10.1040.10:FF:000006">
    <property type="entry name" value="3-hydroxyisobutyrate dehydrogenase"/>
    <property type="match status" value="1"/>
</dbReference>
<dbReference type="InterPro" id="IPR029154">
    <property type="entry name" value="HIBADH-like_NADP-bd"/>
</dbReference>
<gene>
    <name evidence="14" type="ORF">CYNAS_LOCUS11680</name>
</gene>
<feature type="domain" description="3-hydroxyisobutyrate dehydrogenase-like NAD-binding" evidence="13">
    <location>
        <begin position="485"/>
        <end position="600"/>
    </location>
</feature>
<dbReference type="Pfam" id="PF03446">
    <property type="entry name" value="NAD_binding_2"/>
    <property type="match status" value="1"/>
</dbReference>
<accession>A0AA36GWY6</accession>
<dbReference type="AlphaFoldDB" id="A0AA36GWY6"/>
<evidence type="ECO:0000256" key="4">
    <source>
        <dbReference type="ARBA" id="ARBA00022456"/>
    </source>
</evidence>
<dbReference type="InterPro" id="IPR006115">
    <property type="entry name" value="6PGDH_NADP-bd"/>
</dbReference>
<dbReference type="PROSITE" id="PS00895">
    <property type="entry name" value="3_HYDROXYISOBUT_DH"/>
    <property type="match status" value="1"/>
</dbReference>
<evidence type="ECO:0000259" key="11">
    <source>
        <dbReference type="Pfam" id="PF03446"/>
    </source>
</evidence>
<keyword evidence="15" id="KW-1185">Reference proteome</keyword>
<evidence type="ECO:0000256" key="10">
    <source>
        <dbReference type="SAM" id="MobiDB-lite"/>
    </source>
</evidence>
<evidence type="ECO:0000256" key="3">
    <source>
        <dbReference type="ARBA" id="ARBA00012991"/>
    </source>
</evidence>
<evidence type="ECO:0000256" key="5">
    <source>
        <dbReference type="ARBA" id="ARBA00023002"/>
    </source>
</evidence>
<sequence length="617" mass="65166">MESVLLENPLNISAKTLKTLSNNVKEFRKLVDSAEGQLTYEEAAISAPACDPTTTQQAYNRDIASHINPKSLLASIILQDKNEKNTLSITKVYTNDLIMRQIISSVTNVNDLMTVELSSPRLRMLSRTSPWCCNTLLANHRQSVALPNPPSPHLRLANLKNMVRRRSASPRPSPPVRSAARPSPPPAQTLPARTAAPMGAAPMGAAPMGGPTANPIPGARQPGLMAQMAATAGGVAIGSAVGHTVGNMLTGGGGRSEVAEAPAAAPAGAPQGQAYANPCEFEWKQFIECTQNQSDVSLCQGFNEAFKQCKAHYVQQQMMTTVGFIGLGNMGAHMARNLMKNGHKLVVYDINKKVVDSFKADGAEAAACPAEVAAASSDIITMLPSSPHVRKAYGGDDGLLKQMQPGTLCIDSSTIDQTASLEVAEWCKTKQSTYLDAPVSGGVTGAQNATLTFMVGSGKCQKTFDRAARLIKCMGKNMVNCGEVGAGQAAKICNNMLLAIEMAGVAETMNLGIKMGLDPKVLAGIINTSSGRCWSSDTYNPVPGVIEGIPPSNGYQGGFGSALMAKDLSLAQNAATTTQSPTPLGSLAHQIYRLLAQDPKYSAKDFGIVYQFIKSQN</sequence>
<dbReference type="GO" id="GO:0008442">
    <property type="term" value="F:3-hydroxyisobutyrate dehydrogenase activity"/>
    <property type="evidence" value="ECO:0007669"/>
    <property type="project" value="UniProtKB-EC"/>
</dbReference>
<dbReference type="GO" id="GO:0005739">
    <property type="term" value="C:mitochondrion"/>
    <property type="evidence" value="ECO:0007669"/>
    <property type="project" value="TreeGrafter"/>
</dbReference>
<dbReference type="NCBIfam" id="TIGR01692">
    <property type="entry name" value="HIBADH"/>
    <property type="match status" value="1"/>
</dbReference>
<dbReference type="Pfam" id="PF14833">
    <property type="entry name" value="NAD_binding_11"/>
    <property type="match status" value="1"/>
</dbReference>
<proteinExistence type="inferred from homology"/>
<feature type="domain" description="CHCH" evidence="12">
    <location>
        <begin position="279"/>
        <end position="310"/>
    </location>
</feature>
<evidence type="ECO:0000256" key="1">
    <source>
        <dbReference type="ARBA" id="ARBA00005109"/>
    </source>
</evidence>
<comment type="caution">
    <text evidence="14">The sequence shown here is derived from an EMBL/GenBank/DDBJ whole genome shotgun (WGS) entry which is preliminary data.</text>
</comment>
<evidence type="ECO:0000313" key="15">
    <source>
        <dbReference type="Proteomes" id="UP001176961"/>
    </source>
</evidence>
<evidence type="ECO:0000256" key="7">
    <source>
        <dbReference type="ARBA" id="ARBA00023157"/>
    </source>
</evidence>
<dbReference type="InterPro" id="IPR008927">
    <property type="entry name" value="6-PGluconate_DH-like_C_sf"/>
</dbReference>
<dbReference type="InterPro" id="IPR011548">
    <property type="entry name" value="HIBADH"/>
</dbReference>